<dbReference type="EMBL" id="JBHTMY010000003">
    <property type="protein sequence ID" value="MFD1316477.1"/>
    <property type="molecule type" value="Genomic_DNA"/>
</dbReference>
<keyword evidence="3" id="KW-1185">Reference proteome</keyword>
<evidence type="ECO:0000256" key="1">
    <source>
        <dbReference type="SAM" id="SignalP"/>
    </source>
</evidence>
<dbReference type="Gene3D" id="3.20.20.140">
    <property type="entry name" value="Metal-dependent hydrolases"/>
    <property type="match status" value="1"/>
</dbReference>
<organism evidence="2 3">
    <name type="scientific">Namhaeicola litoreus</name>
    <dbReference type="NCBI Taxonomy" id="1052145"/>
    <lineage>
        <taxon>Bacteria</taxon>
        <taxon>Pseudomonadati</taxon>
        <taxon>Bacteroidota</taxon>
        <taxon>Flavobacteriia</taxon>
        <taxon>Flavobacteriales</taxon>
        <taxon>Flavobacteriaceae</taxon>
        <taxon>Namhaeicola</taxon>
    </lineage>
</organism>
<accession>A0ABW3Y5Z8</accession>
<dbReference type="RefSeq" id="WP_377179493.1">
    <property type="nucleotide sequence ID" value="NZ_JBHTMY010000003.1"/>
</dbReference>
<sequence length="627" mass="69909">MMKKLLLLSAIGLLLSCANDSKNKNVTDDSTISESVNSTQLEATSSYPENVYWGDTHLHTSLSLDAGAFGNTTGMDEAYKFAMGETVTSSTGLQAKLSRPLDFLVVADHSDGMGVFPGLMNEDEFIMKTAEGKRWKKMLDEGKNTEAAIDIIGNFSQGTLSFKTNDPEMMKPVWKDVVAAAEKYNRPGKFTAFIGYEWTSLIRGNNMHRVVIYRDNGDKAGTQLPFTNEDSSDPERLWDNLESYEANTGGKVLAIPHNGNLSNGMMFAETTVSGKALDKAYADRRAKWEPLYEVTQIKGDAEAHPFLSPNDEYADYGTWDRTNLDYSQVKTKDMLQYEYGRSALKLGLKFKNQLGTNPYKFGFIGSTDSHTSLATADDNNFFGKAANAEPSDHRWDHIFMESPKGKILTWETLASGYAAVWANENTRTSLWDAMKRKETYATTGSRMKVRFFGGFNFTSDQVEGDFVKIGYENGVPMGGDLKNTNNSVPSFIVYALMDPEGGSLDRIQIVKGWANKDGSLGEKVYDVVWSGDRKLDAKGKLPSVGNSVNVENATWDNSIGATELKSVWKDPDFNPELEAFYYVRVIEIPTPRWTLYDKLRYGAKPSKDIPLTNTERAYTSPIWYAPK</sequence>
<evidence type="ECO:0000313" key="3">
    <source>
        <dbReference type="Proteomes" id="UP001597201"/>
    </source>
</evidence>
<protein>
    <submittedName>
        <fullName evidence="2">DUF3604 domain-containing protein</fullName>
    </submittedName>
</protein>
<gene>
    <name evidence="2" type="ORF">ACFQ39_12700</name>
</gene>
<dbReference type="Pfam" id="PF12228">
    <property type="entry name" value="DUF3604"/>
    <property type="match status" value="1"/>
</dbReference>
<proteinExistence type="predicted"/>
<dbReference type="Proteomes" id="UP001597201">
    <property type="component" value="Unassembled WGS sequence"/>
</dbReference>
<dbReference type="PROSITE" id="PS51257">
    <property type="entry name" value="PROKAR_LIPOPROTEIN"/>
    <property type="match status" value="1"/>
</dbReference>
<name>A0ABW3Y5Z8_9FLAO</name>
<evidence type="ECO:0000313" key="2">
    <source>
        <dbReference type="EMBL" id="MFD1316477.1"/>
    </source>
</evidence>
<dbReference type="InterPro" id="IPR022028">
    <property type="entry name" value="DUF3604"/>
</dbReference>
<keyword evidence="1" id="KW-0732">Signal</keyword>
<feature type="signal peptide" evidence="1">
    <location>
        <begin position="1"/>
        <end position="18"/>
    </location>
</feature>
<feature type="chain" id="PRO_5046400825" evidence="1">
    <location>
        <begin position="19"/>
        <end position="627"/>
    </location>
</feature>
<comment type="caution">
    <text evidence="2">The sequence shown here is derived from an EMBL/GenBank/DDBJ whole genome shotgun (WGS) entry which is preliminary data.</text>
</comment>
<reference evidence="3" key="1">
    <citation type="journal article" date="2019" name="Int. J. Syst. Evol. Microbiol.">
        <title>The Global Catalogue of Microorganisms (GCM) 10K type strain sequencing project: providing services to taxonomists for standard genome sequencing and annotation.</title>
        <authorList>
            <consortium name="The Broad Institute Genomics Platform"/>
            <consortium name="The Broad Institute Genome Sequencing Center for Infectious Disease"/>
            <person name="Wu L."/>
            <person name="Ma J."/>
        </authorList>
    </citation>
    <scope>NUCLEOTIDE SEQUENCE [LARGE SCALE GENOMIC DNA]</scope>
    <source>
        <strain evidence="3">CCUG 61485</strain>
    </source>
</reference>